<sequence>MFVDLLRAEVVRLRYRRRATWSVLLMVLIGVLLPTQWMPNAQPLTTAEIAEARAWLQSDIAAGYCADGCTLDQYLRTVLDFEDVARSVAESGLFVAFVVFFIVVTYVGSDFASGALATQLTFTPRRNAVLAARACGGALLGGALMGVATVTSSSVSIVWYLALHGFGSVGAGEGLLAALWSAMLYGILLGAVGALLVFCLGGSVLAGGLALLTLVAQVIIEGFSPTTPAWWVYHVTPVWQGQALLTGSAMYTAEYTRSAITRPEAIGYHLVLIALLATAALVSFNRRDVRG</sequence>
<feature type="transmembrane region" description="Helical" evidence="1">
    <location>
        <begin position="187"/>
        <end position="220"/>
    </location>
</feature>
<keyword evidence="1" id="KW-0812">Transmembrane</keyword>
<feature type="transmembrane region" description="Helical" evidence="1">
    <location>
        <begin position="93"/>
        <end position="118"/>
    </location>
</feature>
<evidence type="ECO:0000313" key="2">
    <source>
        <dbReference type="EMBL" id="QXT63226.1"/>
    </source>
</evidence>
<name>A0ABX8SIL7_9ACTN</name>
<dbReference type="Proteomes" id="UP000824504">
    <property type="component" value="Chromosome"/>
</dbReference>
<feature type="transmembrane region" description="Helical" evidence="1">
    <location>
        <begin position="130"/>
        <end position="151"/>
    </location>
</feature>
<reference evidence="2 3" key="1">
    <citation type="submission" date="2021-07" db="EMBL/GenBank/DDBJ databases">
        <title>complete genome sequencing of Tessaracoccus sp.J1M15.</title>
        <authorList>
            <person name="Bae J.-W."/>
            <person name="Kim D.-y."/>
        </authorList>
    </citation>
    <scope>NUCLEOTIDE SEQUENCE [LARGE SCALE GENOMIC DNA]</scope>
    <source>
        <strain evidence="2 3">J1M15</strain>
    </source>
</reference>
<dbReference type="EMBL" id="CP079216">
    <property type="protein sequence ID" value="QXT63226.1"/>
    <property type="molecule type" value="Genomic_DNA"/>
</dbReference>
<keyword evidence="1" id="KW-1133">Transmembrane helix</keyword>
<evidence type="ECO:0000256" key="1">
    <source>
        <dbReference type="SAM" id="Phobius"/>
    </source>
</evidence>
<accession>A0ABX8SIL7</accession>
<protein>
    <submittedName>
        <fullName evidence="2">ABC transporter permease subunit</fullName>
    </submittedName>
</protein>
<proteinExistence type="predicted"/>
<keyword evidence="1" id="KW-0472">Membrane</keyword>
<feature type="transmembrane region" description="Helical" evidence="1">
    <location>
        <begin position="266"/>
        <end position="284"/>
    </location>
</feature>
<organism evidence="2 3">
    <name type="scientific">Tessaracoccus palaemonis</name>
    <dbReference type="NCBI Taxonomy" id="2829499"/>
    <lineage>
        <taxon>Bacteria</taxon>
        <taxon>Bacillati</taxon>
        <taxon>Actinomycetota</taxon>
        <taxon>Actinomycetes</taxon>
        <taxon>Propionibacteriales</taxon>
        <taxon>Propionibacteriaceae</taxon>
        <taxon>Tessaracoccus</taxon>
    </lineage>
</organism>
<keyword evidence="3" id="KW-1185">Reference proteome</keyword>
<gene>
    <name evidence="2" type="ORF">KDB89_01705</name>
</gene>
<dbReference type="RefSeq" id="WP_219082918.1">
    <property type="nucleotide sequence ID" value="NZ_CP079216.1"/>
</dbReference>
<evidence type="ECO:0000313" key="3">
    <source>
        <dbReference type="Proteomes" id="UP000824504"/>
    </source>
</evidence>
<feature type="transmembrane region" description="Helical" evidence="1">
    <location>
        <begin position="21"/>
        <end position="38"/>
    </location>
</feature>